<feature type="transmembrane region" description="Helical" evidence="2">
    <location>
        <begin position="460"/>
        <end position="485"/>
    </location>
</feature>
<protein>
    <submittedName>
        <fullName evidence="3">Quinol:cytochrome C oxidoreductase</fullName>
    </submittedName>
</protein>
<feature type="compositionally biased region" description="Basic and acidic residues" evidence="1">
    <location>
        <begin position="46"/>
        <end position="55"/>
    </location>
</feature>
<gene>
    <name evidence="3" type="ORF">E4635_05510</name>
</gene>
<keyword evidence="2" id="KW-0472">Membrane</keyword>
<feature type="region of interest" description="Disordered" evidence="1">
    <location>
        <begin position="110"/>
        <end position="129"/>
    </location>
</feature>
<evidence type="ECO:0000256" key="2">
    <source>
        <dbReference type="SAM" id="Phobius"/>
    </source>
</evidence>
<feature type="transmembrane region" description="Helical" evidence="2">
    <location>
        <begin position="320"/>
        <end position="343"/>
    </location>
</feature>
<feature type="transmembrane region" description="Helical" evidence="2">
    <location>
        <begin position="428"/>
        <end position="445"/>
    </location>
</feature>
<feature type="transmembrane region" description="Helical" evidence="2">
    <location>
        <begin position="288"/>
        <end position="308"/>
    </location>
</feature>
<dbReference type="RefSeq" id="WP_135525630.1">
    <property type="nucleotide sequence ID" value="NZ_SRLH01000003.1"/>
</dbReference>
<name>A0A4Z0L7U4_9FLAO</name>
<evidence type="ECO:0000256" key="1">
    <source>
        <dbReference type="SAM" id="MobiDB-lite"/>
    </source>
</evidence>
<evidence type="ECO:0000313" key="4">
    <source>
        <dbReference type="Proteomes" id="UP000297407"/>
    </source>
</evidence>
<reference evidence="3 4" key="1">
    <citation type="submission" date="2019-04" db="EMBL/GenBank/DDBJ databases">
        <title>Flavobacterium sp. strain DS2-A Genome sequencing and assembly.</title>
        <authorList>
            <person name="Kim I."/>
        </authorList>
    </citation>
    <scope>NUCLEOTIDE SEQUENCE [LARGE SCALE GENOMIC DNA]</scope>
    <source>
        <strain evidence="3 4">DS2-A</strain>
    </source>
</reference>
<dbReference type="PANTHER" id="PTHR43044">
    <property type="match status" value="1"/>
</dbReference>
<dbReference type="AlphaFoldDB" id="A0A4Z0L7U4"/>
<feature type="compositionally biased region" description="Low complexity" evidence="1">
    <location>
        <begin position="56"/>
        <end position="80"/>
    </location>
</feature>
<accession>A0A4Z0L7U4</accession>
<proteinExistence type="predicted"/>
<feature type="transmembrane region" description="Helical" evidence="2">
    <location>
        <begin position="242"/>
        <end position="262"/>
    </location>
</feature>
<organism evidence="3 4">
    <name type="scientific">Flavobacterium humi</name>
    <dbReference type="NCBI Taxonomy" id="2562683"/>
    <lineage>
        <taxon>Bacteria</taxon>
        <taxon>Pseudomonadati</taxon>
        <taxon>Bacteroidota</taxon>
        <taxon>Flavobacteriia</taxon>
        <taxon>Flavobacteriales</taxon>
        <taxon>Flavobacteriaceae</taxon>
        <taxon>Flavobacterium</taxon>
    </lineage>
</organism>
<dbReference type="OrthoDB" id="140980at2"/>
<feature type="transmembrane region" description="Helical" evidence="2">
    <location>
        <begin position="12"/>
        <end position="30"/>
    </location>
</feature>
<dbReference type="EMBL" id="SRLH01000003">
    <property type="protein sequence ID" value="TGD58370.1"/>
    <property type="molecule type" value="Genomic_DNA"/>
</dbReference>
<dbReference type="PANTHER" id="PTHR43044:SF1">
    <property type="entry name" value="QUINOL:CYTOCHROME C OXIDOREDUCTASE QUINONE-BINDING SUBUNIT 2"/>
    <property type="match status" value="1"/>
</dbReference>
<feature type="transmembrane region" description="Helical" evidence="2">
    <location>
        <begin position="363"/>
        <end position="383"/>
    </location>
</feature>
<dbReference type="Proteomes" id="UP000297407">
    <property type="component" value="Unassembled WGS sequence"/>
</dbReference>
<keyword evidence="2" id="KW-1133">Transmembrane helix</keyword>
<keyword evidence="4" id="KW-1185">Reference proteome</keyword>
<feature type="transmembrane region" description="Helical" evidence="2">
    <location>
        <begin position="403"/>
        <end position="421"/>
    </location>
</feature>
<sequence>MYTFSSKLKNLSLILMVLGALGIGVGFFTAPKNTKDVEAILAADSHGGHHAEAAHEAAPAHAAEAAHEATPAAHQEATPASDSTEEHVAEVSKDSNAVAAANVDSTVAKTEEHVAEELAKPSHEAEAKGHEVAEADEHAEHLTHVLHQLQNKPWAAFYVAALFFMLISLGVLAFYAIQHAAQAGWSPVLFRVMEAITAYLVPGAIIVYVVLVLSGLHLNHLFVWMDPAVVAEDKLLQGKQGYLNVPFFLIRAAIFMGGWIAYRHFSRKNGLALDQTNDLSYYKKNFKLSAGFLAFFLVSESMMSWDWIMSVDPHWFSTLFGWYVFASFVVSAVTVIALVTLYLKSRGYLEYVNNSHFHDLAKFMFGFSVFWTYLWFSQFMLIWYANIPEEVVYFKFRIEHYNLPFFGMVVMNFVFPILILINTDFKRVPWIISMAGLVILAGHYLDFHNMIYPATVGDQWFIGLSEISSIAFFAGLFIFVVFTALTKAPLLPKGNPLVEESKHFHY</sequence>
<feature type="transmembrane region" description="Helical" evidence="2">
    <location>
        <begin position="198"/>
        <end position="222"/>
    </location>
</feature>
<evidence type="ECO:0000313" key="3">
    <source>
        <dbReference type="EMBL" id="TGD58370.1"/>
    </source>
</evidence>
<feature type="region of interest" description="Disordered" evidence="1">
    <location>
        <begin position="46"/>
        <end position="95"/>
    </location>
</feature>
<comment type="caution">
    <text evidence="3">The sequence shown here is derived from an EMBL/GenBank/DDBJ whole genome shotgun (WGS) entry which is preliminary data.</text>
</comment>
<keyword evidence="2" id="KW-0812">Transmembrane</keyword>
<feature type="transmembrane region" description="Helical" evidence="2">
    <location>
        <begin position="155"/>
        <end position="177"/>
    </location>
</feature>
<feature type="compositionally biased region" description="Basic and acidic residues" evidence="1">
    <location>
        <begin position="84"/>
        <end position="93"/>
    </location>
</feature>